<keyword evidence="1 6" id="KW-0963">Cytoplasm</keyword>
<dbReference type="PATRIC" id="fig|1409788.3.peg.2524"/>
<name>A0A0L8V8H5_9BACT</name>
<dbReference type="InterPro" id="IPR050210">
    <property type="entry name" value="tRNA_Adenine-N(6)_MTase"/>
</dbReference>
<dbReference type="GO" id="GO:0003676">
    <property type="term" value="F:nucleic acid binding"/>
    <property type="evidence" value="ECO:0007669"/>
    <property type="project" value="InterPro"/>
</dbReference>
<keyword evidence="4 6" id="KW-0949">S-adenosyl-L-methionine</keyword>
<accession>A0A0L8V8H5</accession>
<dbReference type="EC" id="2.1.1.223" evidence="6"/>
<dbReference type="CDD" id="cd02440">
    <property type="entry name" value="AdoMet_MTases"/>
    <property type="match status" value="1"/>
</dbReference>
<organism evidence="8 9">
    <name type="scientific">Sunxiuqinia dokdonensis</name>
    <dbReference type="NCBI Taxonomy" id="1409788"/>
    <lineage>
        <taxon>Bacteria</taxon>
        <taxon>Pseudomonadati</taxon>
        <taxon>Bacteroidota</taxon>
        <taxon>Bacteroidia</taxon>
        <taxon>Marinilabiliales</taxon>
        <taxon>Prolixibacteraceae</taxon>
        <taxon>Sunxiuqinia</taxon>
    </lineage>
</organism>
<comment type="caution">
    <text evidence="8">The sequence shown here is derived from an EMBL/GenBank/DDBJ whole genome shotgun (WGS) entry which is preliminary data.</text>
</comment>
<dbReference type="GO" id="GO:0008033">
    <property type="term" value="P:tRNA processing"/>
    <property type="evidence" value="ECO:0007669"/>
    <property type="project" value="UniProtKB-UniRule"/>
</dbReference>
<dbReference type="InterPro" id="IPR002052">
    <property type="entry name" value="DNA_methylase_N6_adenine_CS"/>
</dbReference>
<dbReference type="Proteomes" id="UP000036958">
    <property type="component" value="Unassembled WGS sequence"/>
</dbReference>
<protein>
    <recommendedName>
        <fullName evidence="6">tRNA1(Val) (adenine(37)-N6)-methyltransferase</fullName>
        <ecNumber evidence="6">2.1.1.223</ecNumber>
    </recommendedName>
    <alternativeName>
        <fullName evidence="6">tRNA m6A37 methyltransferase</fullName>
    </alternativeName>
</protein>
<keyword evidence="2 6" id="KW-0489">Methyltransferase</keyword>
<evidence type="ECO:0000313" key="8">
    <source>
        <dbReference type="EMBL" id="KOH44785.1"/>
    </source>
</evidence>
<feature type="domain" description="Methyltransferase small" evidence="7">
    <location>
        <begin position="59"/>
        <end position="179"/>
    </location>
</feature>
<dbReference type="GO" id="GO:0032259">
    <property type="term" value="P:methylation"/>
    <property type="evidence" value="ECO:0007669"/>
    <property type="project" value="UniProtKB-KW"/>
</dbReference>
<dbReference type="Pfam" id="PF05175">
    <property type="entry name" value="MTS"/>
    <property type="match status" value="1"/>
</dbReference>
<dbReference type="EMBL" id="LGIA01000153">
    <property type="protein sequence ID" value="KOH44785.1"/>
    <property type="molecule type" value="Genomic_DNA"/>
</dbReference>
<evidence type="ECO:0000256" key="1">
    <source>
        <dbReference type="ARBA" id="ARBA00022490"/>
    </source>
</evidence>
<dbReference type="InterPro" id="IPR007848">
    <property type="entry name" value="Small_mtfrase_dom"/>
</dbReference>
<keyword evidence="3 6" id="KW-0808">Transferase</keyword>
<dbReference type="InterPro" id="IPR022882">
    <property type="entry name" value="tRNA_adenine-N6_MeTrfase"/>
</dbReference>
<keyword evidence="9" id="KW-1185">Reference proteome</keyword>
<comment type="function">
    <text evidence="6">Specifically methylates the adenine in position 37 of tRNA(1)(Val) (anticodon cmo5UAC).</text>
</comment>
<comment type="subcellular location">
    <subcellularLocation>
        <location evidence="6">Cytoplasm</location>
    </subcellularLocation>
</comment>
<dbReference type="AlphaFoldDB" id="A0A0L8V8H5"/>
<dbReference type="STRING" id="1409788.NC99_24450"/>
<dbReference type="SUPFAM" id="SSF53335">
    <property type="entry name" value="S-adenosyl-L-methionine-dependent methyltransferases"/>
    <property type="match status" value="1"/>
</dbReference>
<evidence type="ECO:0000256" key="2">
    <source>
        <dbReference type="ARBA" id="ARBA00022603"/>
    </source>
</evidence>
<gene>
    <name evidence="8" type="ORF">NC99_24450</name>
</gene>
<evidence type="ECO:0000256" key="6">
    <source>
        <dbReference type="HAMAP-Rule" id="MF_01872"/>
    </source>
</evidence>
<dbReference type="PROSITE" id="PS00092">
    <property type="entry name" value="N6_MTASE"/>
    <property type="match status" value="1"/>
</dbReference>
<dbReference type="Gene3D" id="3.40.50.150">
    <property type="entry name" value="Vaccinia Virus protein VP39"/>
    <property type="match status" value="1"/>
</dbReference>
<comment type="catalytic activity">
    <reaction evidence="6">
        <text>adenosine(37) in tRNA1(Val) + S-adenosyl-L-methionine = N(6)-methyladenosine(37) in tRNA1(Val) + S-adenosyl-L-homocysteine + H(+)</text>
        <dbReference type="Rhea" id="RHEA:43160"/>
        <dbReference type="Rhea" id="RHEA-COMP:10369"/>
        <dbReference type="Rhea" id="RHEA-COMP:10370"/>
        <dbReference type="ChEBI" id="CHEBI:15378"/>
        <dbReference type="ChEBI" id="CHEBI:57856"/>
        <dbReference type="ChEBI" id="CHEBI:59789"/>
        <dbReference type="ChEBI" id="CHEBI:74411"/>
        <dbReference type="ChEBI" id="CHEBI:74449"/>
        <dbReference type="EC" id="2.1.1.223"/>
    </reaction>
</comment>
<dbReference type="GO" id="GO:0016430">
    <property type="term" value="F:tRNA (adenine-N6)-methyltransferase activity"/>
    <property type="evidence" value="ECO:0007669"/>
    <property type="project" value="UniProtKB-UniRule"/>
</dbReference>
<dbReference type="PANTHER" id="PTHR47739">
    <property type="entry name" value="TRNA1(VAL) (ADENINE(37)-N6)-METHYLTRANSFERASE"/>
    <property type="match status" value="1"/>
</dbReference>
<dbReference type="PANTHER" id="PTHR47739:SF1">
    <property type="entry name" value="TRNA1(VAL) (ADENINE(37)-N6)-METHYLTRANSFERASE"/>
    <property type="match status" value="1"/>
</dbReference>
<dbReference type="HAMAP" id="MF_01872">
    <property type="entry name" value="tRNA_methyltr_YfiC"/>
    <property type="match status" value="1"/>
</dbReference>
<reference evidence="9" key="1">
    <citation type="submission" date="2015-07" db="EMBL/GenBank/DDBJ databases">
        <title>Genome sequencing of Sunxiuqinia dokdonensis strain SK.</title>
        <authorList>
            <person name="Ahn S."/>
            <person name="Kim B.-C."/>
        </authorList>
    </citation>
    <scope>NUCLEOTIDE SEQUENCE [LARGE SCALE GENOMIC DNA]</scope>
    <source>
        <strain evidence="9">SK</strain>
    </source>
</reference>
<comment type="similarity">
    <text evidence="6">Belongs to the methyltransferase superfamily. tRNA (adenine-N(6)-)-methyltransferase family.</text>
</comment>
<evidence type="ECO:0000256" key="4">
    <source>
        <dbReference type="ARBA" id="ARBA00022691"/>
    </source>
</evidence>
<dbReference type="InterPro" id="IPR029063">
    <property type="entry name" value="SAM-dependent_MTases_sf"/>
</dbReference>
<evidence type="ECO:0000256" key="5">
    <source>
        <dbReference type="ARBA" id="ARBA00022694"/>
    </source>
</evidence>
<evidence type="ECO:0000259" key="7">
    <source>
        <dbReference type="Pfam" id="PF05175"/>
    </source>
</evidence>
<proteinExistence type="inferred from homology"/>
<evidence type="ECO:0000313" key="9">
    <source>
        <dbReference type="Proteomes" id="UP000036958"/>
    </source>
</evidence>
<sequence length="256" mass="28627">MHAPVLCVYFAEIEQVNTSKMGRNNFFQFKQFIVIQEKAAMKVGIDGVLLGSWARLNGAEHVLDVGTGTGLLSLMAAQRSGAMVDAVELEADAAMEARLNFQQSKWALRIRLTVGAFQAFQADKKYDHILCNPPFFDNSQKSNDQKRTQARHSDSLSLKELLEGASRLLAEHGKMSLILPADKELRLFELASALNLYVVRITKVASDESRTAHRILAELCRKPAELLESDLVIRDQATGEYSAAYRQLTKDFYLAF</sequence>
<evidence type="ECO:0000256" key="3">
    <source>
        <dbReference type="ARBA" id="ARBA00022679"/>
    </source>
</evidence>
<dbReference type="GO" id="GO:0005737">
    <property type="term" value="C:cytoplasm"/>
    <property type="evidence" value="ECO:0007669"/>
    <property type="project" value="UniProtKB-SubCell"/>
</dbReference>
<keyword evidence="5 6" id="KW-0819">tRNA processing</keyword>